<keyword evidence="1" id="KW-0547">Nucleotide-binding</keyword>
<gene>
    <name evidence="5" type="ORF">LTR36_009240</name>
</gene>
<reference evidence="5 6" key="1">
    <citation type="submission" date="2021-11" db="EMBL/GenBank/DDBJ databases">
        <title>Black yeast isolated from Biological Soil Crust.</title>
        <authorList>
            <person name="Kurbessoian T."/>
        </authorList>
    </citation>
    <scope>NUCLEOTIDE SEQUENCE [LARGE SCALE GENOMIC DNA]</scope>
    <source>
        <strain evidence="5 6">CCFEE 5522</strain>
    </source>
</reference>
<feature type="domain" description="DNA2/NAM7 helicase-like C-terminal" evidence="4">
    <location>
        <begin position="544"/>
        <end position="726"/>
    </location>
</feature>
<dbReference type="CDD" id="cd18808">
    <property type="entry name" value="SF1_C_Upf1"/>
    <property type="match status" value="1"/>
</dbReference>
<protein>
    <recommendedName>
        <fullName evidence="7">RNA helicase</fullName>
    </recommendedName>
</protein>
<keyword evidence="6" id="KW-1185">Reference proteome</keyword>
<dbReference type="SUPFAM" id="SSF52540">
    <property type="entry name" value="P-loop containing nucleoside triphosphate hydrolases"/>
    <property type="match status" value="1"/>
</dbReference>
<dbReference type="PANTHER" id="PTHR10887:SF322">
    <property type="entry name" value="HELICASE MOV-10"/>
    <property type="match status" value="1"/>
</dbReference>
<dbReference type="InterPro" id="IPR041677">
    <property type="entry name" value="DNA2/NAM7_AAA_11"/>
</dbReference>
<feature type="region of interest" description="Disordered" evidence="2">
    <location>
        <begin position="63"/>
        <end position="87"/>
    </location>
</feature>
<dbReference type="InterPro" id="IPR047187">
    <property type="entry name" value="SF1_C_Upf1"/>
</dbReference>
<evidence type="ECO:0000313" key="5">
    <source>
        <dbReference type="EMBL" id="KAK4540383.1"/>
    </source>
</evidence>
<comment type="caution">
    <text evidence="5">The sequence shown here is derived from an EMBL/GenBank/DDBJ whole genome shotgun (WGS) entry which is preliminary data.</text>
</comment>
<dbReference type="GO" id="GO:0035194">
    <property type="term" value="P:regulatory ncRNA-mediated post-transcriptional gene silencing"/>
    <property type="evidence" value="ECO:0007669"/>
    <property type="project" value="TreeGrafter"/>
</dbReference>
<keyword evidence="1" id="KW-0378">Hydrolase</keyword>
<proteinExistence type="predicted"/>
<dbReference type="Pfam" id="PF13087">
    <property type="entry name" value="AAA_12"/>
    <property type="match status" value="1"/>
</dbReference>
<dbReference type="PANTHER" id="PTHR10887">
    <property type="entry name" value="DNA2/NAM7 HELICASE FAMILY"/>
    <property type="match status" value="1"/>
</dbReference>
<organism evidence="5 6">
    <name type="scientific">Oleoguttula mirabilis</name>
    <dbReference type="NCBI Taxonomy" id="1507867"/>
    <lineage>
        <taxon>Eukaryota</taxon>
        <taxon>Fungi</taxon>
        <taxon>Dikarya</taxon>
        <taxon>Ascomycota</taxon>
        <taxon>Pezizomycotina</taxon>
        <taxon>Dothideomycetes</taxon>
        <taxon>Dothideomycetidae</taxon>
        <taxon>Mycosphaerellales</taxon>
        <taxon>Teratosphaeriaceae</taxon>
        <taxon>Oleoguttula</taxon>
    </lineage>
</organism>
<dbReference type="GO" id="GO:0004386">
    <property type="term" value="F:helicase activity"/>
    <property type="evidence" value="ECO:0007669"/>
    <property type="project" value="InterPro"/>
</dbReference>
<name>A0AAV9J689_9PEZI</name>
<evidence type="ECO:0000259" key="4">
    <source>
        <dbReference type="Pfam" id="PF13087"/>
    </source>
</evidence>
<evidence type="ECO:0000259" key="3">
    <source>
        <dbReference type="Pfam" id="PF13086"/>
    </source>
</evidence>
<feature type="domain" description="DNA2/NAM7 helicase helicase" evidence="3">
    <location>
        <begin position="277"/>
        <end position="371"/>
    </location>
</feature>
<dbReference type="InterPro" id="IPR041679">
    <property type="entry name" value="DNA2/NAM7-like_C"/>
</dbReference>
<keyword evidence="1" id="KW-0067">ATP-binding</keyword>
<dbReference type="Gene3D" id="3.40.50.300">
    <property type="entry name" value="P-loop containing nucleotide triphosphate hydrolases"/>
    <property type="match status" value="2"/>
</dbReference>
<evidence type="ECO:0000313" key="6">
    <source>
        <dbReference type="Proteomes" id="UP001324427"/>
    </source>
</evidence>
<dbReference type="InterPro" id="IPR027417">
    <property type="entry name" value="P-loop_NTPase"/>
</dbReference>
<sequence>MSVDDSAQVARLDVYARPFIPYSLKAVNEAPVSVLPSMPVRWIDFPAYVNSFAGTSLLLADPPPADLSGQQGPSPTTNAALSPDGTSPIAAEESQELRATGYHMHFQHALIQEAGALQQECEDHALYKVPLGKAYRDPRPDMYSLQVPGLRELSLRIEIGDIVQLRPLHFDAWGEILRIPHIFRHDAVVWSIDRLRETLTLCVYGLLPRSMLFNACFSVQAGRLGALYRSVLGIQKALQGGDASWTRSMLFPEEADGSLQRTLNRFQVRVELEDPLLNYEQIRAVDTVLTNDFGRVPYLISGPPGTGKTKTLVELALQLVSKQKASHLLVCAPSDPAADTLVQRLSKHLRPSQLLRLTAPSRSFPEVPDSVLPFCYVDGDMFFLPPLAQMMRYTIVVTTCRDAELMLRGRLSNADLYSLEKGVLSMLHPEEPAPRPALHWTGLLVDEAAQATEPEALIPLSVIAPPQGYESNEQPLPLFVMAGDQNQLGPRTASRTAAMQTSLFERLLERPLYRLHPLARSKQSGGVMRPLRESMLPILRPPFANLIRNYRSHPAIIATPSSLFYNDTLEPEASSITSLLPWQGWKGSRWPVLFACNTGPDEIEQDGGGWYNNTEAKMACQYAFSFLQLGLVQAGEICIMSPFSAQVRVLRKLARHPSYNMSAVSIGPLEAFQGLESKLVILCTTRTRDRFIEQDVARGLGVIHEPRRFNVALTRAKEGLIVIGNPSVLENDKHWAAFLSFCHRNGLWEDEAGKKWEMAASNAAVVSKMERQLVYQMESEADRAQDAVIGMRRLGLGRDEDEDIWQSGMAAEAVVQDEDGIEYEDGIGHEDVPSS</sequence>
<accession>A0AAV9J689</accession>
<dbReference type="Pfam" id="PF13086">
    <property type="entry name" value="AAA_11"/>
    <property type="match status" value="1"/>
</dbReference>
<dbReference type="InterPro" id="IPR045055">
    <property type="entry name" value="DNA2/NAM7-like"/>
</dbReference>
<keyword evidence="1" id="KW-0347">Helicase</keyword>
<feature type="compositionally biased region" description="Polar residues" evidence="2">
    <location>
        <begin position="68"/>
        <end position="80"/>
    </location>
</feature>
<dbReference type="EMBL" id="JAVFHQ010000068">
    <property type="protein sequence ID" value="KAK4540383.1"/>
    <property type="molecule type" value="Genomic_DNA"/>
</dbReference>
<evidence type="ECO:0000256" key="2">
    <source>
        <dbReference type="SAM" id="MobiDB-lite"/>
    </source>
</evidence>
<dbReference type="GO" id="GO:0005829">
    <property type="term" value="C:cytosol"/>
    <property type="evidence" value="ECO:0007669"/>
    <property type="project" value="TreeGrafter"/>
</dbReference>
<dbReference type="Proteomes" id="UP001324427">
    <property type="component" value="Unassembled WGS sequence"/>
</dbReference>
<dbReference type="AlphaFoldDB" id="A0AAV9J689"/>
<evidence type="ECO:0000256" key="1">
    <source>
        <dbReference type="ARBA" id="ARBA00022806"/>
    </source>
</evidence>
<evidence type="ECO:0008006" key="7">
    <source>
        <dbReference type="Google" id="ProtNLM"/>
    </source>
</evidence>